<keyword evidence="3" id="KW-1185">Reference proteome</keyword>
<keyword evidence="1" id="KW-0812">Transmembrane</keyword>
<dbReference type="Gene3D" id="1.25.40.10">
    <property type="entry name" value="Tetratricopeptide repeat domain"/>
    <property type="match status" value="1"/>
</dbReference>
<name>A0A918UU70_9BACT</name>
<proteinExistence type="predicted"/>
<sequence>MEEQDQITIQRYLDGELSPTEREVFEEKLALSPDLQQDILLHKKLIEGIKMEARSNAWQQINNLEQKARHQNKVRKPNSTVAWRMAAAFALILVAGFAIYLTIGQDTGPERLYAENFSPYPPIAYAPVRGKEPSSNLERAFAAYTAGQYQKSMDLLADENHEGNRGGLILFYEGNALMALGKPMEAEAKLKAAMEYPGPLALQMRWYLSMSYLAQGKTEQAKELLSLISSGQNSYSEKASKIISNL</sequence>
<evidence type="ECO:0000313" key="2">
    <source>
        <dbReference type="EMBL" id="GGZ33219.1"/>
    </source>
</evidence>
<gene>
    <name evidence="2" type="ORF">GCM10007049_28580</name>
</gene>
<organism evidence="2 3">
    <name type="scientific">Echinicola pacifica</name>
    <dbReference type="NCBI Taxonomy" id="346377"/>
    <lineage>
        <taxon>Bacteria</taxon>
        <taxon>Pseudomonadati</taxon>
        <taxon>Bacteroidota</taxon>
        <taxon>Cytophagia</taxon>
        <taxon>Cytophagales</taxon>
        <taxon>Cyclobacteriaceae</taxon>
        <taxon>Echinicola</taxon>
    </lineage>
</organism>
<reference evidence="2" key="1">
    <citation type="journal article" date="2014" name="Int. J. Syst. Evol. Microbiol.">
        <title>Complete genome sequence of Corynebacterium casei LMG S-19264T (=DSM 44701T), isolated from a smear-ripened cheese.</title>
        <authorList>
            <consortium name="US DOE Joint Genome Institute (JGI-PGF)"/>
            <person name="Walter F."/>
            <person name="Albersmeier A."/>
            <person name="Kalinowski J."/>
            <person name="Ruckert C."/>
        </authorList>
    </citation>
    <scope>NUCLEOTIDE SEQUENCE</scope>
    <source>
        <strain evidence="2">KCTC 12368</strain>
    </source>
</reference>
<protein>
    <recommendedName>
        <fullName evidence="4">Tetratricopeptide repeat-containing protein</fullName>
    </recommendedName>
</protein>
<accession>A0A918UU70</accession>
<comment type="caution">
    <text evidence="2">The sequence shown here is derived from an EMBL/GenBank/DDBJ whole genome shotgun (WGS) entry which is preliminary data.</text>
</comment>
<feature type="transmembrane region" description="Helical" evidence="1">
    <location>
        <begin position="81"/>
        <end position="103"/>
    </location>
</feature>
<dbReference type="AlphaFoldDB" id="A0A918UU70"/>
<dbReference type="InterPro" id="IPR011990">
    <property type="entry name" value="TPR-like_helical_dom_sf"/>
</dbReference>
<dbReference type="SUPFAM" id="SSF48452">
    <property type="entry name" value="TPR-like"/>
    <property type="match status" value="1"/>
</dbReference>
<dbReference type="Proteomes" id="UP000619457">
    <property type="component" value="Unassembled WGS sequence"/>
</dbReference>
<keyword evidence="1" id="KW-0472">Membrane</keyword>
<evidence type="ECO:0008006" key="4">
    <source>
        <dbReference type="Google" id="ProtNLM"/>
    </source>
</evidence>
<dbReference type="RefSeq" id="WP_018475850.1">
    <property type="nucleotide sequence ID" value="NZ_BMWX01000004.1"/>
</dbReference>
<keyword evidence="1" id="KW-1133">Transmembrane helix</keyword>
<dbReference type="EMBL" id="BMWX01000004">
    <property type="protein sequence ID" value="GGZ33219.1"/>
    <property type="molecule type" value="Genomic_DNA"/>
</dbReference>
<evidence type="ECO:0000313" key="3">
    <source>
        <dbReference type="Proteomes" id="UP000619457"/>
    </source>
</evidence>
<evidence type="ECO:0000256" key="1">
    <source>
        <dbReference type="SAM" id="Phobius"/>
    </source>
</evidence>
<reference evidence="2" key="2">
    <citation type="submission" date="2020-09" db="EMBL/GenBank/DDBJ databases">
        <authorList>
            <person name="Sun Q."/>
            <person name="Kim S."/>
        </authorList>
    </citation>
    <scope>NUCLEOTIDE SEQUENCE</scope>
    <source>
        <strain evidence="2">KCTC 12368</strain>
    </source>
</reference>